<evidence type="ECO:0000256" key="1">
    <source>
        <dbReference type="ARBA" id="ARBA00004141"/>
    </source>
</evidence>
<dbReference type="Gene3D" id="2.60.470.10">
    <property type="entry name" value="Acid-sensing ion channels like domains"/>
    <property type="match status" value="1"/>
</dbReference>
<dbReference type="EMBL" id="JARQZJ010000091">
    <property type="protein sequence ID" value="KAK9883362.1"/>
    <property type="molecule type" value="Genomic_DNA"/>
</dbReference>
<evidence type="ECO:0000256" key="10">
    <source>
        <dbReference type="ARBA" id="ARBA00023201"/>
    </source>
</evidence>
<reference evidence="14 15" key="1">
    <citation type="submission" date="2023-03" db="EMBL/GenBank/DDBJ databases">
        <title>Genome insight into feeding habits of ladybird beetles.</title>
        <authorList>
            <person name="Li H.-S."/>
            <person name="Huang Y.-H."/>
            <person name="Pang H."/>
        </authorList>
    </citation>
    <scope>NUCLEOTIDE SEQUENCE [LARGE SCALE GENOMIC DNA]</scope>
    <source>
        <strain evidence="14">SYSU_2023b</strain>
        <tissue evidence="14">Whole body</tissue>
    </source>
</reference>
<evidence type="ECO:0000256" key="7">
    <source>
        <dbReference type="ARBA" id="ARBA00023053"/>
    </source>
</evidence>
<dbReference type="Proteomes" id="UP001431783">
    <property type="component" value="Unassembled WGS sequence"/>
</dbReference>
<keyword evidence="7" id="KW-0915">Sodium</keyword>
<keyword evidence="9 13" id="KW-0472">Membrane</keyword>
<dbReference type="GO" id="GO:0005886">
    <property type="term" value="C:plasma membrane"/>
    <property type="evidence" value="ECO:0007669"/>
    <property type="project" value="TreeGrafter"/>
</dbReference>
<evidence type="ECO:0000313" key="15">
    <source>
        <dbReference type="Proteomes" id="UP001431783"/>
    </source>
</evidence>
<evidence type="ECO:0000256" key="8">
    <source>
        <dbReference type="ARBA" id="ARBA00023065"/>
    </source>
</evidence>
<comment type="similarity">
    <text evidence="2 12">Belongs to the amiloride-sensitive sodium channel (TC 1.A.6) family.</text>
</comment>
<evidence type="ECO:0000256" key="5">
    <source>
        <dbReference type="ARBA" id="ARBA00022692"/>
    </source>
</evidence>
<keyword evidence="3 12" id="KW-0813">Transport</keyword>
<dbReference type="Gene3D" id="1.10.287.820">
    <property type="entry name" value="Acid-sensing ion channel domain"/>
    <property type="match status" value="1"/>
</dbReference>
<accession>A0AAW1UIK5</accession>
<evidence type="ECO:0000256" key="2">
    <source>
        <dbReference type="ARBA" id="ARBA00007193"/>
    </source>
</evidence>
<dbReference type="GO" id="GO:0015280">
    <property type="term" value="F:ligand-gated sodium channel activity"/>
    <property type="evidence" value="ECO:0007669"/>
    <property type="project" value="TreeGrafter"/>
</dbReference>
<dbReference type="InterPro" id="IPR001873">
    <property type="entry name" value="ENaC"/>
</dbReference>
<keyword evidence="4 12" id="KW-0894">Sodium channel</keyword>
<sequence>MNNSKTEETYTGNSRQNRNFITSLRQYGTEFCESISIQGLAYLVKNISLLERLWWILVFTAGVSGSCFMVSRLLDKWITTPILVSLATQESKISDIPFPAVTICPESKISLECLNYTKILRERKKGDIFDSELEENLYFDLMSAFCKEENHNGTDSIIQNLLQVSGETDEISIKDYSHFLSTCSAVSLDHALCKWMGKEMNCTDVMSPVITDEGLCYTFNMYDVRDIYSDLNTMDYFDEGNRIRDWDPEEGFHETILDLENTYPRRAFKSGVNNGFTAIFMTKKKDLNYACQDLALQGLRVSLHPPTRLPRPAQVFFSVGLDRLTIAGVIPSMSFTAKVVEAYEPHKRGCYFGRERKLKFFKYYSQSNCNLECWTNYTQSHCGCVNFYMPRDEEMEICNLKRRFCLKEARKNYTREILRDRLKSETSLNSDGSLTCHCLPLCSDLNYNTELATSEWDFTNKDDANFDNLRDVADEIQSSAVIVYFKNNYFLPTRRSELYGTTDLISNIGGTLGLFMGFSLISLGEIVYFLSLRLIDNYIRFGYWAGPIHRSE</sequence>
<keyword evidence="8 12" id="KW-0406">Ion transport</keyword>
<gene>
    <name evidence="14" type="ORF">WA026_001536</name>
</gene>
<feature type="transmembrane region" description="Helical" evidence="13">
    <location>
        <begin position="504"/>
        <end position="530"/>
    </location>
</feature>
<organism evidence="14 15">
    <name type="scientific">Henosepilachna vigintioctopunctata</name>
    <dbReference type="NCBI Taxonomy" id="420089"/>
    <lineage>
        <taxon>Eukaryota</taxon>
        <taxon>Metazoa</taxon>
        <taxon>Ecdysozoa</taxon>
        <taxon>Arthropoda</taxon>
        <taxon>Hexapoda</taxon>
        <taxon>Insecta</taxon>
        <taxon>Pterygota</taxon>
        <taxon>Neoptera</taxon>
        <taxon>Endopterygota</taxon>
        <taxon>Coleoptera</taxon>
        <taxon>Polyphaga</taxon>
        <taxon>Cucujiformia</taxon>
        <taxon>Coccinelloidea</taxon>
        <taxon>Coccinellidae</taxon>
        <taxon>Epilachninae</taxon>
        <taxon>Epilachnini</taxon>
        <taxon>Henosepilachna</taxon>
    </lineage>
</organism>
<dbReference type="PANTHER" id="PTHR11690:SF288">
    <property type="entry name" value="AMILORIDE-SENSITIVE NA+ CHANNEL-RELATED"/>
    <property type="match status" value="1"/>
</dbReference>
<evidence type="ECO:0000313" key="14">
    <source>
        <dbReference type="EMBL" id="KAK9883362.1"/>
    </source>
</evidence>
<proteinExistence type="inferred from homology"/>
<keyword evidence="15" id="KW-1185">Reference proteome</keyword>
<evidence type="ECO:0000256" key="13">
    <source>
        <dbReference type="SAM" id="Phobius"/>
    </source>
</evidence>
<evidence type="ECO:0000256" key="6">
    <source>
        <dbReference type="ARBA" id="ARBA00022989"/>
    </source>
</evidence>
<comment type="caution">
    <text evidence="14">The sequence shown here is derived from an EMBL/GenBank/DDBJ whole genome shotgun (WGS) entry which is preliminary data.</text>
</comment>
<keyword evidence="11 12" id="KW-0407">Ion channel</keyword>
<evidence type="ECO:0000256" key="4">
    <source>
        <dbReference type="ARBA" id="ARBA00022461"/>
    </source>
</evidence>
<evidence type="ECO:0000256" key="12">
    <source>
        <dbReference type="RuleBase" id="RU000679"/>
    </source>
</evidence>
<comment type="subcellular location">
    <subcellularLocation>
        <location evidence="1">Membrane</location>
        <topology evidence="1">Multi-pass membrane protein</topology>
    </subcellularLocation>
</comment>
<keyword evidence="5 12" id="KW-0812">Transmembrane</keyword>
<name>A0AAW1UIK5_9CUCU</name>
<dbReference type="InterPro" id="IPR020903">
    <property type="entry name" value="ENaC_CS"/>
</dbReference>
<evidence type="ECO:0000256" key="9">
    <source>
        <dbReference type="ARBA" id="ARBA00023136"/>
    </source>
</evidence>
<protein>
    <submittedName>
        <fullName evidence="14">Uncharacterized protein</fullName>
    </submittedName>
</protein>
<dbReference type="PRINTS" id="PR01078">
    <property type="entry name" value="AMINACHANNEL"/>
</dbReference>
<evidence type="ECO:0000256" key="3">
    <source>
        <dbReference type="ARBA" id="ARBA00022448"/>
    </source>
</evidence>
<dbReference type="AlphaFoldDB" id="A0AAW1UIK5"/>
<dbReference type="Pfam" id="PF00858">
    <property type="entry name" value="ASC"/>
    <property type="match status" value="1"/>
</dbReference>
<dbReference type="PANTHER" id="PTHR11690">
    <property type="entry name" value="AMILORIDE-SENSITIVE SODIUM CHANNEL-RELATED"/>
    <property type="match status" value="1"/>
</dbReference>
<keyword evidence="10 12" id="KW-0739">Sodium transport</keyword>
<keyword evidence="6 13" id="KW-1133">Transmembrane helix</keyword>
<dbReference type="PROSITE" id="PS01206">
    <property type="entry name" value="ASC"/>
    <property type="match status" value="1"/>
</dbReference>
<evidence type="ECO:0000256" key="11">
    <source>
        <dbReference type="ARBA" id="ARBA00023303"/>
    </source>
</evidence>